<dbReference type="InterPro" id="IPR041899">
    <property type="entry name" value="MAGE_WH2"/>
</dbReference>
<protein>
    <submittedName>
        <fullName evidence="3">Non-structural maintenance of chromosomes element 3-like protein</fullName>
    </submittedName>
</protein>
<reference evidence="3" key="2">
    <citation type="journal article" date="2023" name="Science">
        <title>Genomic signatures of disease resistance in endangered staghorn corals.</title>
        <authorList>
            <person name="Vollmer S.V."/>
            <person name="Selwyn J.D."/>
            <person name="Despard B.A."/>
            <person name="Roesel C.L."/>
        </authorList>
    </citation>
    <scope>NUCLEOTIDE SEQUENCE</scope>
    <source>
        <strain evidence="3">K2</strain>
    </source>
</reference>
<gene>
    <name evidence="3" type="ORF">P5673_019770</name>
</gene>
<dbReference type="FunFam" id="1.10.10.1210:FF:000001">
    <property type="entry name" value="melanoma-associated antigen D1"/>
    <property type="match status" value="1"/>
</dbReference>
<organism evidence="3 4">
    <name type="scientific">Acropora cervicornis</name>
    <name type="common">Staghorn coral</name>
    <dbReference type="NCBI Taxonomy" id="6130"/>
    <lineage>
        <taxon>Eukaryota</taxon>
        <taxon>Metazoa</taxon>
        <taxon>Cnidaria</taxon>
        <taxon>Anthozoa</taxon>
        <taxon>Hexacorallia</taxon>
        <taxon>Scleractinia</taxon>
        <taxon>Astrocoeniina</taxon>
        <taxon>Acroporidae</taxon>
        <taxon>Acropora</taxon>
    </lineage>
</organism>
<evidence type="ECO:0000259" key="2">
    <source>
        <dbReference type="PROSITE" id="PS50838"/>
    </source>
</evidence>
<feature type="compositionally biased region" description="Low complexity" evidence="1">
    <location>
        <begin position="22"/>
        <end position="33"/>
    </location>
</feature>
<dbReference type="PANTHER" id="PTHR11736">
    <property type="entry name" value="MELANOMA-ASSOCIATED ANTIGEN MAGE ANTIGEN"/>
    <property type="match status" value="1"/>
</dbReference>
<dbReference type="Gene3D" id="1.10.10.1200">
    <property type="entry name" value="MAGE homology domain, winged helix WH1 motif"/>
    <property type="match status" value="1"/>
</dbReference>
<proteinExistence type="predicted"/>
<feature type="domain" description="MAGE" evidence="2">
    <location>
        <begin position="44"/>
        <end position="225"/>
    </location>
</feature>
<dbReference type="PROSITE" id="PS50838">
    <property type="entry name" value="MAGE"/>
    <property type="match status" value="1"/>
</dbReference>
<keyword evidence="4" id="KW-1185">Reference proteome</keyword>
<dbReference type="InterPro" id="IPR037445">
    <property type="entry name" value="MAGE"/>
</dbReference>
<accession>A0AAD9V1J3</accession>
<dbReference type="EMBL" id="JARQWQ010000047">
    <property type="protein sequence ID" value="KAK2557806.1"/>
    <property type="molecule type" value="Genomic_DNA"/>
</dbReference>
<dbReference type="Pfam" id="PF01454">
    <property type="entry name" value="MAGE"/>
    <property type="match status" value="1"/>
</dbReference>
<feature type="compositionally biased region" description="Basic residues" evidence="1">
    <location>
        <begin position="1"/>
        <end position="12"/>
    </location>
</feature>
<evidence type="ECO:0000313" key="4">
    <source>
        <dbReference type="Proteomes" id="UP001249851"/>
    </source>
</evidence>
<dbReference type="AlphaFoldDB" id="A0AAD9V1J3"/>
<dbReference type="GO" id="GO:0005634">
    <property type="term" value="C:nucleus"/>
    <property type="evidence" value="ECO:0007669"/>
    <property type="project" value="TreeGrafter"/>
</dbReference>
<dbReference type="InterPro" id="IPR002190">
    <property type="entry name" value="MHD_dom"/>
</dbReference>
<evidence type="ECO:0000256" key="1">
    <source>
        <dbReference type="SAM" id="MobiDB-lite"/>
    </source>
</evidence>
<dbReference type="Gene3D" id="1.10.10.1210">
    <property type="entry name" value="MAGE homology domain, winged helix WH2 motif"/>
    <property type="match status" value="1"/>
</dbReference>
<dbReference type="InterPro" id="IPR041898">
    <property type="entry name" value="MAGE_WH1"/>
</dbReference>
<dbReference type="Proteomes" id="UP001249851">
    <property type="component" value="Unassembled WGS sequence"/>
</dbReference>
<sequence length="237" mass="27114">MPKAKDKTKRRRVQEIEDGHCSQSQRSGRSSQRIVEDEDETETEKKYPIKRADITKNVLMEHAKAFNQVFERAKKVFGIDVVEIEVGKSKGYILINESIAHGNLIDWGDDLPKIGLLLVVLSLIITSDHDFVITESQLCHALKRFGIEPKAEHKVFGDADKLISQEFVRQCCLGRKKVVGGDETAYEYRWGQRAEKEISKKKLGLFISEIYGTELELWSSQMRDLFSDEEQPVDVAE</sequence>
<dbReference type="SMART" id="SM01373">
    <property type="entry name" value="MAGE"/>
    <property type="match status" value="1"/>
</dbReference>
<feature type="region of interest" description="Disordered" evidence="1">
    <location>
        <begin position="1"/>
        <end position="45"/>
    </location>
</feature>
<dbReference type="PANTHER" id="PTHR11736:SF14">
    <property type="entry name" value="NSE3 HOMOLOG, SMC5-SMC6 COMPLEX COMPONENT"/>
    <property type="match status" value="1"/>
</dbReference>
<name>A0AAD9V1J3_ACRCE</name>
<reference evidence="3" key="1">
    <citation type="journal article" date="2023" name="G3 (Bethesda)">
        <title>Whole genome assembly and annotation of the endangered Caribbean coral Acropora cervicornis.</title>
        <authorList>
            <person name="Selwyn J.D."/>
            <person name="Vollmer S.V."/>
        </authorList>
    </citation>
    <scope>NUCLEOTIDE SEQUENCE</scope>
    <source>
        <strain evidence="3">K2</strain>
    </source>
</reference>
<evidence type="ECO:0000313" key="3">
    <source>
        <dbReference type="EMBL" id="KAK2557806.1"/>
    </source>
</evidence>
<comment type="caution">
    <text evidence="3">The sequence shown here is derived from an EMBL/GenBank/DDBJ whole genome shotgun (WGS) entry which is preliminary data.</text>
</comment>